<dbReference type="GO" id="GO:0000149">
    <property type="term" value="F:SNARE binding"/>
    <property type="evidence" value="ECO:0007669"/>
    <property type="project" value="TreeGrafter"/>
</dbReference>
<keyword evidence="3" id="KW-1185">Reference proteome</keyword>
<dbReference type="RefSeq" id="XP_004186000.1">
    <property type="nucleotide sequence ID" value="XM_004185952.1"/>
</dbReference>
<name>A0A0A1TYT2_ENTIV</name>
<dbReference type="AlphaFoldDB" id="A0A0A1TYT2"/>
<dbReference type="GO" id="GO:0006886">
    <property type="term" value="P:intracellular protein transport"/>
    <property type="evidence" value="ECO:0007669"/>
    <property type="project" value="InterPro"/>
</dbReference>
<dbReference type="OMA" id="FANTMEY"/>
<dbReference type="Gene3D" id="3.40.50.410">
    <property type="entry name" value="von Willebrand factor, type A domain"/>
    <property type="match status" value="1"/>
</dbReference>
<dbReference type="VEuPathDB" id="AmoebaDB:EIN_092190"/>
<dbReference type="PROSITE" id="PS50234">
    <property type="entry name" value="VWFA"/>
    <property type="match status" value="1"/>
</dbReference>
<dbReference type="SUPFAM" id="SSF53300">
    <property type="entry name" value="vWA-like"/>
    <property type="match status" value="1"/>
</dbReference>
<dbReference type="GO" id="GO:0090110">
    <property type="term" value="P:COPII-coated vesicle cargo loading"/>
    <property type="evidence" value="ECO:0007669"/>
    <property type="project" value="TreeGrafter"/>
</dbReference>
<dbReference type="PANTHER" id="PTHR13803:SF36">
    <property type="entry name" value="TYPE A VON WILLEBRAND FACTOR DOMAIN-CONTAINING PROTEIN"/>
    <property type="match status" value="1"/>
</dbReference>
<evidence type="ECO:0000259" key="1">
    <source>
        <dbReference type="PROSITE" id="PS50234"/>
    </source>
</evidence>
<dbReference type="Proteomes" id="UP000014680">
    <property type="component" value="Unassembled WGS sequence"/>
</dbReference>
<dbReference type="InterPro" id="IPR036174">
    <property type="entry name" value="Znf_Sec23_Sec24_sf"/>
</dbReference>
<sequence>MSSCCVPPPPDQIDANIISIQLDFLKDNVPIHVGDPITCSHCNSIFSYLDKIENLSWKCKFCGTENKIADVLPEELPDTQTVDYILEAPVEQKTAETAEDSTLVYCIDTSGSMSINVDSNFGRMQTRLDVVKSALKSQIKALSATKPNTKICLVQFSKEVMIYGDCTEKPIVVKSQMLTDFDSLVDIAKEKVTLKSLSETKSSIYRAIDGLEEQGSTALGPALLVSSVIAGKQKNGKVILCTDGMANVGIGILENGIDEDKLYPRISELAKSYGVVININTLSGCNAGLKDLGECSVATGGEVLVVEPSQIETAFGDAIDKVLIASEVVIGIYLHPAVCIDMEQNSESPSRKNVSYGNVTDGSIYQFKYALRREEDIKVFGEIKNFPVQVQVKYKKTNGMKGIRVISKTIEVADEKEKDELNGEVLQTYYIREASRQQAQGNVFQARQNLSNFRMAQQVSTQTMQTPYMEFANTMEYNFTHNTGDMSSAVRQQAAQINPANVRRYNEYAKKK</sequence>
<dbReference type="SMART" id="SM00327">
    <property type="entry name" value="VWA"/>
    <property type="match status" value="1"/>
</dbReference>
<dbReference type="InterPro" id="IPR036465">
    <property type="entry name" value="vWFA_dom_sf"/>
</dbReference>
<organism evidence="2 3">
    <name type="scientific">Entamoeba invadens IP1</name>
    <dbReference type="NCBI Taxonomy" id="370355"/>
    <lineage>
        <taxon>Eukaryota</taxon>
        <taxon>Amoebozoa</taxon>
        <taxon>Evosea</taxon>
        <taxon>Archamoebae</taxon>
        <taxon>Mastigamoebida</taxon>
        <taxon>Entamoebidae</taxon>
        <taxon>Entamoeba</taxon>
    </lineage>
</organism>
<dbReference type="OrthoDB" id="1724672at2759"/>
<dbReference type="EMBL" id="KB206946">
    <property type="protein sequence ID" value="ELP86654.1"/>
    <property type="molecule type" value="Genomic_DNA"/>
</dbReference>
<dbReference type="GO" id="GO:0008270">
    <property type="term" value="F:zinc ion binding"/>
    <property type="evidence" value="ECO:0007669"/>
    <property type="project" value="InterPro"/>
</dbReference>
<reference evidence="2 3" key="1">
    <citation type="submission" date="2012-10" db="EMBL/GenBank/DDBJ databases">
        <authorList>
            <person name="Zafar N."/>
            <person name="Inman J."/>
            <person name="Hall N."/>
            <person name="Lorenzi H."/>
            <person name="Caler E."/>
        </authorList>
    </citation>
    <scope>NUCLEOTIDE SEQUENCE [LARGE SCALE GENOMIC DNA]</scope>
    <source>
        <strain evidence="2 3">IP1</strain>
    </source>
</reference>
<dbReference type="PANTHER" id="PTHR13803">
    <property type="entry name" value="SEC24-RELATED PROTEIN"/>
    <property type="match status" value="1"/>
</dbReference>
<gene>
    <name evidence="2" type="ORF">EIN_092190</name>
</gene>
<accession>A0A0A1TYT2</accession>
<dbReference type="InterPro" id="IPR050550">
    <property type="entry name" value="SEC23_SEC24_subfamily"/>
</dbReference>
<dbReference type="KEGG" id="eiv:EIN_092190"/>
<evidence type="ECO:0000313" key="3">
    <source>
        <dbReference type="Proteomes" id="UP000014680"/>
    </source>
</evidence>
<dbReference type="GeneID" id="14885624"/>
<feature type="domain" description="VWFA" evidence="1">
    <location>
        <begin position="102"/>
        <end position="322"/>
    </location>
</feature>
<dbReference type="GO" id="GO:0030127">
    <property type="term" value="C:COPII vesicle coat"/>
    <property type="evidence" value="ECO:0007669"/>
    <property type="project" value="InterPro"/>
</dbReference>
<proteinExistence type="predicted"/>
<protein>
    <recommendedName>
        <fullName evidence="1">VWFA domain-containing protein</fullName>
    </recommendedName>
</protein>
<dbReference type="SUPFAM" id="SSF82919">
    <property type="entry name" value="Zn-finger domain of Sec23/24"/>
    <property type="match status" value="1"/>
</dbReference>
<dbReference type="GO" id="GO:0070971">
    <property type="term" value="C:endoplasmic reticulum exit site"/>
    <property type="evidence" value="ECO:0007669"/>
    <property type="project" value="TreeGrafter"/>
</dbReference>
<dbReference type="InterPro" id="IPR002035">
    <property type="entry name" value="VWF_A"/>
</dbReference>
<evidence type="ECO:0000313" key="2">
    <source>
        <dbReference type="EMBL" id="ELP86654.1"/>
    </source>
</evidence>